<evidence type="ECO:0000313" key="3">
    <source>
        <dbReference type="Proteomes" id="UP000183410"/>
    </source>
</evidence>
<reference evidence="3" key="1">
    <citation type="submission" date="2016-10" db="EMBL/GenBank/DDBJ databases">
        <authorList>
            <person name="Varghese N."/>
            <person name="Submissions S."/>
        </authorList>
    </citation>
    <scope>NUCLEOTIDE SEQUENCE [LARGE SCALE GENOMIC DNA]</scope>
    <source>
        <strain evidence="3">CGMCC 1.10223</strain>
    </source>
</reference>
<name>A0A1I1Z5X4_9BACL</name>
<dbReference type="Proteomes" id="UP000183410">
    <property type="component" value="Unassembled WGS sequence"/>
</dbReference>
<dbReference type="Gene3D" id="3.90.640.20">
    <property type="entry name" value="Heat-shock cognate protein, ATPase"/>
    <property type="match status" value="1"/>
</dbReference>
<dbReference type="InterPro" id="IPR037126">
    <property type="entry name" value="PdaC/RsiV-like_sf"/>
</dbReference>
<feature type="domain" description="DUF3298" evidence="1">
    <location>
        <begin position="813"/>
        <end position="886"/>
    </location>
</feature>
<dbReference type="InterPro" id="IPR032774">
    <property type="entry name" value="WG_beta_rep"/>
</dbReference>
<dbReference type="Pfam" id="PF11738">
    <property type="entry name" value="DUF3298"/>
    <property type="match status" value="1"/>
</dbReference>
<dbReference type="SUPFAM" id="SSF48452">
    <property type="entry name" value="TPR-like"/>
    <property type="match status" value="1"/>
</dbReference>
<evidence type="ECO:0000259" key="1">
    <source>
        <dbReference type="Pfam" id="PF11738"/>
    </source>
</evidence>
<keyword evidence="3" id="KW-1185">Reference proteome</keyword>
<dbReference type="InterPro" id="IPR011990">
    <property type="entry name" value="TPR-like_helical_dom_sf"/>
</dbReference>
<dbReference type="Pfam" id="PF14903">
    <property type="entry name" value="WG_beta_rep"/>
    <property type="match status" value="4"/>
</dbReference>
<gene>
    <name evidence="2" type="ORF">SAMN04487969_101985</name>
</gene>
<protein>
    <submittedName>
        <fullName evidence="2">WG containing repeat-containing protein</fullName>
    </submittedName>
</protein>
<dbReference type="EMBL" id="FONN01000001">
    <property type="protein sequence ID" value="SFE26688.1"/>
    <property type="molecule type" value="Genomic_DNA"/>
</dbReference>
<dbReference type="RefSeq" id="WP_063838019.1">
    <property type="nucleotide sequence ID" value="NZ_FONN01000001.1"/>
</dbReference>
<dbReference type="InterPro" id="IPR021729">
    <property type="entry name" value="DUF3298"/>
</dbReference>
<organism evidence="2 3">
    <name type="scientific">Paenibacillus algorifonticola</name>
    <dbReference type="NCBI Taxonomy" id="684063"/>
    <lineage>
        <taxon>Bacteria</taxon>
        <taxon>Bacillati</taxon>
        <taxon>Bacillota</taxon>
        <taxon>Bacilli</taxon>
        <taxon>Bacillales</taxon>
        <taxon>Paenibacillaceae</taxon>
        <taxon>Paenibacillus</taxon>
    </lineage>
</organism>
<dbReference type="Gene3D" id="3.30.565.40">
    <property type="entry name" value="Fervidobacterium nodosum Rt17-B1 like"/>
    <property type="match status" value="1"/>
</dbReference>
<dbReference type="AlphaFoldDB" id="A0A1I1Z5X4"/>
<dbReference type="PANTHER" id="PTHR37841">
    <property type="entry name" value="GLR2918 PROTEIN"/>
    <property type="match status" value="1"/>
</dbReference>
<evidence type="ECO:0000313" key="2">
    <source>
        <dbReference type="EMBL" id="SFE26688.1"/>
    </source>
</evidence>
<accession>A0A1I1Z5X4</accession>
<dbReference type="PANTHER" id="PTHR37841:SF1">
    <property type="entry name" value="DUF3298 DOMAIN-CONTAINING PROTEIN"/>
    <property type="match status" value="1"/>
</dbReference>
<sequence>MKMNADGMQWVRLAAAHLPVGAELAEISCPSPHYAVVVADLNGDGCPEVAAVYRLNNEYFVMILQHCQFGWVVAACAKGNGYGVTVMTAAPVTSRLCCNLIIGWQVGAIWSTLSVYAYSNFSLCPVLPDGINFSYLDVEDMPGPNGRDGQAELALWAHDTVEAYDVHVMRWAQGVLIPAPDVYPYYFRKVVHYYERMVAEHPNYGFYWFHLADAQFKACQLQAALASVHKALSFPVPYPSLEVLQQLKHAILTSGRGETAIGTAQPTPGITADIDGFDGFGAAGKMLETASPAGLGKPEALQQGLDRADINTAWSHDGTQYVEAALDAEDVGNERRAVLLPAAVKTTSGTKWGYINAKGSFVIAPQFSRADAFQPNGLAVVQPGNNSGLIDMSGAFRVRPIYDFIGPFSEGRAVIIDSAGFKIIDERGNVLTPKAYSYISAFADERAMFYVMNEADGSSKYGYLDRKGAEVIPAQFESAGDFAKGKAVVKLHDQAFALIDRNGRKLAEYPFYDVGQLGEGLLSYQPEQNGKYGYINERGQSVIYPAFTAAMPFQDGRAIVNTAEDFGALYGVIDKRGGYVVQPAYNDIRQLGEQRLALGKARNADQPYLGSLYAIADHDGKLLTDYFFTDVADYKYGLASVTDGKQTYFINTKGLPAQGYPRLSGRGVLTIMDGVVQAIVDNRESYYTRNGRLIWQSNTVIPLRVPLRVKEHKYKPNVDYLVYYPSVEGMANRQAQQQVNRKLEELSQVKRVPANVQLEYSYDGDFDVTWFHKNLLVLQLNGYHFPFGAAHGMPTMIYSHINVVDGAMYELRDLFQPGSNYVKVLSDIVGEQIKMDPQYSYVFPDTYAGIKPDQPFYVTEDALHLYFNPYDIAPFAAGFPTFRIPYAQIRSIISTEGAFWRSFH</sequence>
<proteinExistence type="predicted"/>